<keyword evidence="3" id="KW-1185">Reference proteome</keyword>
<evidence type="ECO:0000313" key="2">
    <source>
        <dbReference type="EMBL" id="KAJ3119455.1"/>
    </source>
</evidence>
<accession>A0AAD5XFP6</accession>
<organism evidence="2 3">
    <name type="scientific">Physocladia obscura</name>
    <dbReference type="NCBI Taxonomy" id="109957"/>
    <lineage>
        <taxon>Eukaryota</taxon>
        <taxon>Fungi</taxon>
        <taxon>Fungi incertae sedis</taxon>
        <taxon>Chytridiomycota</taxon>
        <taxon>Chytridiomycota incertae sedis</taxon>
        <taxon>Chytridiomycetes</taxon>
        <taxon>Chytridiales</taxon>
        <taxon>Chytriomycetaceae</taxon>
        <taxon>Physocladia</taxon>
    </lineage>
</organism>
<dbReference type="InterPro" id="IPR007361">
    <property type="entry name" value="DUF427"/>
</dbReference>
<dbReference type="PANTHER" id="PTHR43058:SF1">
    <property type="entry name" value="DUF427 DOMAIN-CONTAINING PROTEIN"/>
    <property type="match status" value="1"/>
</dbReference>
<gene>
    <name evidence="2" type="ORF">HK100_000303</name>
</gene>
<evidence type="ECO:0000259" key="1">
    <source>
        <dbReference type="Pfam" id="PF04248"/>
    </source>
</evidence>
<dbReference type="Proteomes" id="UP001211907">
    <property type="component" value="Unassembled WGS sequence"/>
</dbReference>
<sequence length="180" mass="20044">MNESEIKSTQAQWRYRGKQRPPFALIPSERQESVWDYPRPPAVEDSNATVIVRANNVAIVAQSSRAKRVLETASPPTWYIPAADVNWAYLESSNESSFCEWKGKASYFALASGGQPVAWVYPAPRAEFAELAGYVAFYPARVACFVNNERVRPQPSEFYGGWITDNIVGPFKGDAGTSGW</sequence>
<dbReference type="Pfam" id="PF04248">
    <property type="entry name" value="NTP_transf_9"/>
    <property type="match status" value="1"/>
</dbReference>
<dbReference type="AlphaFoldDB" id="A0AAD5XFP6"/>
<proteinExistence type="predicted"/>
<reference evidence="2" key="1">
    <citation type="submission" date="2020-05" db="EMBL/GenBank/DDBJ databases">
        <title>Phylogenomic resolution of chytrid fungi.</title>
        <authorList>
            <person name="Stajich J.E."/>
            <person name="Amses K."/>
            <person name="Simmons R."/>
            <person name="Seto K."/>
            <person name="Myers J."/>
            <person name="Bonds A."/>
            <person name="Quandt C.A."/>
            <person name="Barry K."/>
            <person name="Liu P."/>
            <person name="Grigoriev I."/>
            <person name="Longcore J.E."/>
            <person name="James T.Y."/>
        </authorList>
    </citation>
    <scope>NUCLEOTIDE SEQUENCE</scope>
    <source>
        <strain evidence="2">JEL0513</strain>
    </source>
</reference>
<protein>
    <recommendedName>
        <fullName evidence="1">DUF427 domain-containing protein</fullName>
    </recommendedName>
</protein>
<evidence type="ECO:0000313" key="3">
    <source>
        <dbReference type="Proteomes" id="UP001211907"/>
    </source>
</evidence>
<dbReference type="Gene3D" id="2.170.150.40">
    <property type="entry name" value="Domain of unknown function (DUF427)"/>
    <property type="match status" value="1"/>
</dbReference>
<comment type="caution">
    <text evidence="2">The sequence shown here is derived from an EMBL/GenBank/DDBJ whole genome shotgun (WGS) entry which is preliminary data.</text>
</comment>
<dbReference type="PANTHER" id="PTHR43058">
    <property type="entry name" value="SLR0655 PROTEIN"/>
    <property type="match status" value="1"/>
</dbReference>
<dbReference type="EMBL" id="JADGJH010001059">
    <property type="protein sequence ID" value="KAJ3119455.1"/>
    <property type="molecule type" value="Genomic_DNA"/>
</dbReference>
<name>A0AAD5XFP6_9FUNG</name>
<dbReference type="InterPro" id="IPR038694">
    <property type="entry name" value="DUF427_sf"/>
</dbReference>
<feature type="domain" description="DUF427" evidence="1">
    <location>
        <begin position="58"/>
        <end position="139"/>
    </location>
</feature>